<proteinExistence type="predicted"/>
<accession>A0A1D7XP72</accession>
<protein>
    <submittedName>
        <fullName evidence="1">Uncharacterized protein</fullName>
    </submittedName>
</protein>
<keyword evidence="1" id="KW-0614">Plasmid</keyword>
<dbReference type="AlphaFoldDB" id="A0A1D7XP72"/>
<evidence type="ECO:0000313" key="1">
    <source>
        <dbReference type="EMBL" id="AOR25128.1"/>
    </source>
</evidence>
<name>A0A1D7XP72_9CLOT</name>
<dbReference type="Proteomes" id="UP000094652">
    <property type="component" value="Plasmid pCt3"/>
</dbReference>
<reference evidence="2" key="1">
    <citation type="submission" date="2016-09" db="EMBL/GenBank/DDBJ databases">
        <title>Genomics of Clostridium taeniosporum, an organism which forms endospores with ribbon-like appendages.</title>
        <authorList>
            <person name="Walker J.R."/>
        </authorList>
    </citation>
    <scope>NUCLEOTIDE SEQUENCE [LARGE SCALE GENOMIC DNA]</scope>
    <source>
        <strain evidence="2">1/k</strain>
        <plasmid evidence="2">Plasmid pct3</plasmid>
    </source>
</reference>
<organism evidence="1 2">
    <name type="scientific">Clostridium taeniosporum</name>
    <dbReference type="NCBI Taxonomy" id="394958"/>
    <lineage>
        <taxon>Bacteria</taxon>
        <taxon>Bacillati</taxon>
        <taxon>Bacillota</taxon>
        <taxon>Clostridia</taxon>
        <taxon>Eubacteriales</taxon>
        <taxon>Clostridiaceae</taxon>
        <taxon>Clostridium</taxon>
    </lineage>
</organism>
<evidence type="ECO:0000313" key="2">
    <source>
        <dbReference type="Proteomes" id="UP000094652"/>
    </source>
</evidence>
<dbReference type="EMBL" id="CP017256">
    <property type="protein sequence ID" value="AOR25128.1"/>
    <property type="molecule type" value="Genomic_DNA"/>
</dbReference>
<keyword evidence="2" id="KW-1185">Reference proteome</keyword>
<dbReference type="KEGG" id="ctae:BGI42_15410"/>
<geneLocation type="plasmid" evidence="2">
    <name>pct3</name>
</geneLocation>
<gene>
    <name evidence="1" type="ORF">BGI42_15410</name>
</gene>
<sequence length="81" mass="9845">MFNYNKLINIYNSLEKSNMVGSYYLYDYINSLTNRFNIILSFLILVINSKNKIYKNIIYVNGTEYTYNNIKDFTWSEKKIW</sequence>